<dbReference type="EMBL" id="JAHUZD010000024">
    <property type="protein sequence ID" value="KAI3406384.2"/>
    <property type="molecule type" value="Genomic_DNA"/>
</dbReference>
<comment type="caution">
    <text evidence="3">The sequence shown here is derived from an EMBL/GenBank/DDBJ whole genome shotgun (WGS) entry which is preliminary data.</text>
</comment>
<dbReference type="GO" id="GO:0019005">
    <property type="term" value="C:SCF ubiquitin ligase complex"/>
    <property type="evidence" value="ECO:0007669"/>
    <property type="project" value="TreeGrafter"/>
</dbReference>
<protein>
    <recommendedName>
        <fullName evidence="2">F-box domain-containing protein</fullName>
    </recommendedName>
</protein>
<dbReference type="InterPro" id="IPR001810">
    <property type="entry name" value="F-box_dom"/>
</dbReference>
<reference evidence="3" key="1">
    <citation type="journal article" date="2022" name="DNA Res.">
        <title>Genome analysis of five recently described species of the CUG-Ser clade uncovers Candida theae as a new hybrid lineage with pathogenic potential in the Candida parapsilosis species complex.</title>
        <authorList>
            <person name="Mixao V."/>
            <person name="Del Olmo V."/>
            <person name="Hegedusova E."/>
            <person name="Saus E."/>
            <person name="Pryszcz L."/>
            <person name="Cillingova A."/>
            <person name="Nosek J."/>
            <person name="Gabaldon T."/>
        </authorList>
    </citation>
    <scope>NUCLEOTIDE SEQUENCE</scope>
    <source>
        <strain evidence="3">CBS 10844</strain>
    </source>
</reference>
<accession>A0AAI9WZT3</accession>
<dbReference type="SUPFAM" id="SSF50998">
    <property type="entry name" value="Quinoprotein alcohol dehydrogenase-like"/>
    <property type="match status" value="1"/>
</dbReference>
<gene>
    <name evidence="3" type="ORF">KGF56_000865</name>
</gene>
<organism evidence="3 4">
    <name type="scientific">Candida oxycetoniae</name>
    <dbReference type="NCBI Taxonomy" id="497107"/>
    <lineage>
        <taxon>Eukaryota</taxon>
        <taxon>Fungi</taxon>
        <taxon>Dikarya</taxon>
        <taxon>Ascomycota</taxon>
        <taxon>Saccharomycotina</taxon>
        <taxon>Pichiomycetes</taxon>
        <taxon>Debaryomycetaceae</taxon>
        <taxon>Candida/Lodderomyces clade</taxon>
        <taxon>Candida</taxon>
    </lineage>
</organism>
<feature type="region of interest" description="Disordered" evidence="1">
    <location>
        <begin position="558"/>
        <end position="577"/>
    </location>
</feature>
<dbReference type="GeneID" id="73378482"/>
<dbReference type="PROSITE" id="PS50181">
    <property type="entry name" value="FBOX"/>
    <property type="match status" value="1"/>
</dbReference>
<dbReference type="Proteomes" id="UP001202479">
    <property type="component" value="Unassembled WGS sequence"/>
</dbReference>
<proteinExistence type="predicted"/>
<dbReference type="SMART" id="SM00256">
    <property type="entry name" value="FBOX"/>
    <property type="match status" value="1"/>
</dbReference>
<dbReference type="Gene3D" id="2.130.10.10">
    <property type="entry name" value="YVTN repeat-like/Quinoprotein amine dehydrogenase"/>
    <property type="match status" value="1"/>
</dbReference>
<dbReference type="Gene3D" id="1.20.1280.50">
    <property type="match status" value="1"/>
</dbReference>
<evidence type="ECO:0000313" key="4">
    <source>
        <dbReference type="Proteomes" id="UP001202479"/>
    </source>
</evidence>
<dbReference type="InterPro" id="IPR052301">
    <property type="entry name" value="SCF_F-box/WD-repeat"/>
</dbReference>
<feature type="domain" description="F-box" evidence="2">
    <location>
        <begin position="36"/>
        <end position="82"/>
    </location>
</feature>
<dbReference type="InterPro" id="IPR011047">
    <property type="entry name" value="Quinoprotein_ADH-like_sf"/>
</dbReference>
<dbReference type="InterPro" id="IPR036047">
    <property type="entry name" value="F-box-like_dom_sf"/>
</dbReference>
<dbReference type="InterPro" id="IPR015943">
    <property type="entry name" value="WD40/YVTN_repeat-like_dom_sf"/>
</dbReference>
<dbReference type="CDD" id="cd09917">
    <property type="entry name" value="F-box_SF"/>
    <property type="match status" value="1"/>
</dbReference>
<dbReference type="GO" id="GO:0031146">
    <property type="term" value="P:SCF-dependent proteasomal ubiquitin-dependent protein catabolic process"/>
    <property type="evidence" value="ECO:0007669"/>
    <property type="project" value="TreeGrafter"/>
</dbReference>
<dbReference type="AlphaFoldDB" id="A0AAI9WZT3"/>
<evidence type="ECO:0000313" key="3">
    <source>
        <dbReference type="EMBL" id="KAI3406384.2"/>
    </source>
</evidence>
<dbReference type="Pfam" id="PF12937">
    <property type="entry name" value="F-box-like"/>
    <property type="match status" value="1"/>
</dbReference>
<keyword evidence="4" id="KW-1185">Reference proteome</keyword>
<dbReference type="PANTHER" id="PTHR14381">
    <property type="entry name" value="DACTYLIN"/>
    <property type="match status" value="1"/>
</dbReference>
<name>A0AAI9WZT3_9ASCO</name>
<evidence type="ECO:0000259" key="2">
    <source>
        <dbReference type="PROSITE" id="PS50181"/>
    </source>
</evidence>
<dbReference type="SUPFAM" id="SSF81383">
    <property type="entry name" value="F-box domain"/>
    <property type="match status" value="1"/>
</dbReference>
<dbReference type="RefSeq" id="XP_049182129.1">
    <property type="nucleotide sequence ID" value="XM_049326818.1"/>
</dbReference>
<sequence>MVMGTGTNETAKYLLGSTIPLSNDQHLTCSSDSEGQLNINNLPDEILIQILSQLDPVVLNNLRLVCKKWNHVINDKETWMKSFQTRFGILPTSSSFPSVTNGTNWMNEYFTRLEIMRTWKRGTSVHQVYQLLSNEHKFNDETMCDFKMKKICIFDKRSGNICSGNLINGRNQSFIPGGYDMDVLCYSMNWNYLVLGKSNGDIVLKNLATSTTSYSHRVSLIKFQVSSEGDTTEGFELSPILSILINDFVDKTGAHTDVISGSYNGTLQAWNIHGKKKNEAKLDGTILNIKSDFSKYIVVNTVYSVYVLDFHTLAVINRVEIGFSIINDEEEEREHLVNLKNELDVDFAGRNIILSHKSTVQVFRFEGSGTKTLKLSNGVRIVCSQFQECLRNKLIYSNNFNIIGHDGLLYGHLLSDSSIIVWNVRDHTGFSSITPQMRIYPEMNYRKISASIDNVIMRNDLMSVTSFALNGCVLAVSGYNGVTNIYDVFTGKLIREAGVKFPKRFSHFHNTLQKTDFIKLNPNQLESNGVIVCGDTVQYFQFGDLVEQRQSKNLTVGKKPKHLNLGTHSKNESKKKIRDGIDEYNRQIYKECKTDELFDKYNGTSFDNEEEEMRVALAMSESENLQSNKSSSIQFETNNDGDVDDLDENLQIALQLSKIEANENEINCERQKEPSSLDDEDLRAAIERSLIEH</sequence>
<evidence type="ECO:0000256" key="1">
    <source>
        <dbReference type="SAM" id="MobiDB-lite"/>
    </source>
</evidence>
<dbReference type="PANTHER" id="PTHR14381:SF1">
    <property type="entry name" value="F-BOX_WD REPEAT-CONTAINING PROTEIN 4"/>
    <property type="match status" value="1"/>
</dbReference>